<keyword evidence="3" id="KW-1185">Reference proteome</keyword>
<protein>
    <submittedName>
        <fullName evidence="2">Uncharacterized protein</fullName>
    </submittedName>
</protein>
<comment type="caution">
    <text evidence="2">The sequence shown here is derived from an EMBL/GenBank/DDBJ whole genome shotgun (WGS) entry which is preliminary data.</text>
</comment>
<evidence type="ECO:0000313" key="3">
    <source>
        <dbReference type="Proteomes" id="UP001196413"/>
    </source>
</evidence>
<reference evidence="2" key="1">
    <citation type="submission" date="2021-06" db="EMBL/GenBank/DDBJ databases">
        <title>Parelaphostrongylus tenuis whole genome reference sequence.</title>
        <authorList>
            <person name="Garwood T.J."/>
            <person name="Larsen P.A."/>
            <person name="Fountain-Jones N.M."/>
            <person name="Garbe J.R."/>
            <person name="Macchietto M.G."/>
            <person name="Kania S.A."/>
            <person name="Gerhold R.W."/>
            <person name="Richards J.E."/>
            <person name="Wolf T.M."/>
        </authorList>
    </citation>
    <scope>NUCLEOTIDE SEQUENCE</scope>
    <source>
        <strain evidence="2">MNPRO001-30</strain>
        <tissue evidence="2">Meninges</tissue>
    </source>
</reference>
<accession>A0AAD5LSS7</accession>
<evidence type="ECO:0000313" key="2">
    <source>
        <dbReference type="EMBL" id="KAJ1346142.1"/>
    </source>
</evidence>
<feature type="region of interest" description="Disordered" evidence="1">
    <location>
        <begin position="65"/>
        <end position="91"/>
    </location>
</feature>
<dbReference type="Proteomes" id="UP001196413">
    <property type="component" value="Unassembled WGS sequence"/>
</dbReference>
<sequence>MRRPHINNNNNNATNIPDGDRFVLLTVITVVLRSALIQRPAFTFQKTLAVRPKITLRFQPSGISPINGNYSSPTADIRTSQALSTENSDTVKQKKVSEENIQCFHGRKEITQVEFNDIKCFQD</sequence>
<proteinExistence type="predicted"/>
<dbReference type="AlphaFoldDB" id="A0AAD5LSS7"/>
<name>A0AAD5LSS7_PARTN</name>
<feature type="compositionally biased region" description="Polar residues" evidence="1">
    <location>
        <begin position="65"/>
        <end position="88"/>
    </location>
</feature>
<evidence type="ECO:0000256" key="1">
    <source>
        <dbReference type="SAM" id="MobiDB-lite"/>
    </source>
</evidence>
<dbReference type="EMBL" id="JAHQIW010000118">
    <property type="protein sequence ID" value="KAJ1346142.1"/>
    <property type="molecule type" value="Genomic_DNA"/>
</dbReference>
<gene>
    <name evidence="2" type="ORF">KIN20_000850</name>
</gene>
<organism evidence="2 3">
    <name type="scientific">Parelaphostrongylus tenuis</name>
    <name type="common">Meningeal worm</name>
    <dbReference type="NCBI Taxonomy" id="148309"/>
    <lineage>
        <taxon>Eukaryota</taxon>
        <taxon>Metazoa</taxon>
        <taxon>Ecdysozoa</taxon>
        <taxon>Nematoda</taxon>
        <taxon>Chromadorea</taxon>
        <taxon>Rhabditida</taxon>
        <taxon>Rhabditina</taxon>
        <taxon>Rhabditomorpha</taxon>
        <taxon>Strongyloidea</taxon>
        <taxon>Metastrongylidae</taxon>
        <taxon>Parelaphostrongylus</taxon>
    </lineage>
</organism>